<dbReference type="PROSITE" id="PS00107">
    <property type="entry name" value="PROTEIN_KINASE_ATP"/>
    <property type="match status" value="1"/>
</dbReference>
<dbReference type="PROSITE" id="PS00108">
    <property type="entry name" value="PROTEIN_KINASE_ST"/>
    <property type="match status" value="1"/>
</dbReference>
<sequence length="559" mass="62575">MPYLVDTHNQLSCQISQSEQLEQHLHKQKAQTKSQASPKHQQRFNGGNGGSAAVTGGAPASNTKVVEVQNTKVEPFVVSPQQVLEVYRSRLTKYEQNEILHYPEIYFIGANPNKSRLQARPGCGGGVGAEPIACKNYGFDDASGSYIHVAHDHIAYRYEMLKIIGKGSFGSVIRAFDHKNMQNVALKMVRNEKRFHQQAQTEINILRHLREKDINNSMNVIHMFEHFIFRDHTCITFELLSLNLYELTRKNKFAGFSIHLVRRFAYSILKCLEALNENKIIHCDLKPENVLLKQQSRSGIKVIDFGSSCFENERIHSYIQSRFYRSPETILGAKYGMPIDMWSLGCILAELATGHPLLPGEDEADQLACIMELLGMPPASLLQQSKPCRVKQFISSKGYPRYCATELLPNGRLILLGGKSKRGKARGPPGSRTWHQALGGCDDINFIDFVRRCLEWDPMIRMTPSQALRHPWLVRRKLPLPPPQQNIISNHNSSHMLKSSAGSNSLTTNSGAVAACGEPTAPNSGSNQQQQLHHHQLSGSVTASHAPSNNNKQQQLVCS</sequence>
<evidence type="ECO:0000256" key="2">
    <source>
        <dbReference type="ARBA" id="ARBA00013203"/>
    </source>
</evidence>
<evidence type="ECO:0000313" key="14">
    <source>
        <dbReference type="EMBL" id="MDE49523.1"/>
    </source>
</evidence>
<dbReference type="GO" id="GO:0004674">
    <property type="term" value="F:protein serine/threonine kinase activity"/>
    <property type="evidence" value="ECO:0007669"/>
    <property type="project" value="UniProtKB-KW"/>
</dbReference>
<accession>A0A6G1SHY1</accession>
<evidence type="ECO:0000256" key="6">
    <source>
        <dbReference type="ARBA" id="ARBA00022777"/>
    </source>
</evidence>
<evidence type="ECO:0000259" key="13">
    <source>
        <dbReference type="PROSITE" id="PS50011"/>
    </source>
</evidence>
<gene>
    <name evidence="14" type="primary">DYRK2_0</name>
    <name evidence="14" type="ORF">g.19443</name>
</gene>
<dbReference type="InterPro" id="IPR000719">
    <property type="entry name" value="Prot_kinase_dom"/>
</dbReference>
<dbReference type="GO" id="GO:0005524">
    <property type="term" value="F:ATP binding"/>
    <property type="evidence" value="ECO:0007669"/>
    <property type="project" value="UniProtKB-UniRule"/>
</dbReference>
<evidence type="ECO:0000256" key="11">
    <source>
        <dbReference type="PROSITE-ProRule" id="PRU10141"/>
    </source>
</evidence>
<dbReference type="PROSITE" id="PS50011">
    <property type="entry name" value="PROTEIN_KINASE_DOM"/>
    <property type="match status" value="1"/>
</dbReference>
<dbReference type="EMBL" id="GGYP01004752">
    <property type="protein sequence ID" value="MDE49523.1"/>
    <property type="molecule type" value="Transcribed_RNA"/>
</dbReference>
<feature type="compositionally biased region" description="Polar residues" evidence="12">
    <location>
        <begin position="31"/>
        <end position="45"/>
    </location>
</feature>
<feature type="binding site" evidence="11">
    <location>
        <position position="187"/>
    </location>
    <ligand>
        <name>ATP</name>
        <dbReference type="ChEBI" id="CHEBI:30616"/>
    </ligand>
</feature>
<dbReference type="InterPro" id="IPR042521">
    <property type="entry name" value="DYRK"/>
</dbReference>
<dbReference type="InterPro" id="IPR011009">
    <property type="entry name" value="Kinase-like_dom_sf"/>
</dbReference>
<dbReference type="FunFam" id="1.10.510.10:FF:000112">
    <property type="entry name" value="Putative dual specificity tyrosine-phosphorylation-regulated kinase 2"/>
    <property type="match status" value="1"/>
</dbReference>
<evidence type="ECO:0000256" key="10">
    <source>
        <dbReference type="ARBA" id="ARBA00051680"/>
    </source>
</evidence>
<dbReference type="SMART" id="SM00220">
    <property type="entry name" value="S_TKc"/>
    <property type="match status" value="1"/>
</dbReference>
<proteinExistence type="inferred from homology"/>
<comment type="catalytic activity">
    <reaction evidence="10">
        <text>L-tyrosyl-[protein] + ATP = O-phospho-L-tyrosyl-[protein] + ADP + H(+)</text>
        <dbReference type="Rhea" id="RHEA:10596"/>
        <dbReference type="Rhea" id="RHEA-COMP:10136"/>
        <dbReference type="Rhea" id="RHEA-COMP:20101"/>
        <dbReference type="ChEBI" id="CHEBI:15378"/>
        <dbReference type="ChEBI" id="CHEBI:30616"/>
        <dbReference type="ChEBI" id="CHEBI:46858"/>
        <dbReference type="ChEBI" id="CHEBI:61978"/>
        <dbReference type="ChEBI" id="CHEBI:456216"/>
        <dbReference type="EC" id="2.7.12.1"/>
    </reaction>
</comment>
<comment type="catalytic activity">
    <reaction evidence="9">
        <text>L-threonyl-[protein] + ATP = O-phospho-L-threonyl-[protein] + ADP + H(+)</text>
        <dbReference type="Rhea" id="RHEA:46608"/>
        <dbReference type="Rhea" id="RHEA-COMP:11060"/>
        <dbReference type="Rhea" id="RHEA-COMP:11605"/>
        <dbReference type="ChEBI" id="CHEBI:15378"/>
        <dbReference type="ChEBI" id="CHEBI:30013"/>
        <dbReference type="ChEBI" id="CHEBI:30616"/>
        <dbReference type="ChEBI" id="CHEBI:61977"/>
        <dbReference type="ChEBI" id="CHEBI:456216"/>
        <dbReference type="EC" id="2.7.12.1"/>
    </reaction>
</comment>
<evidence type="ECO:0000256" key="4">
    <source>
        <dbReference type="ARBA" id="ARBA00022679"/>
    </source>
</evidence>
<comment type="catalytic activity">
    <reaction evidence="8">
        <text>L-seryl-[protein] + ATP = O-phospho-L-seryl-[protein] + ADP + H(+)</text>
        <dbReference type="Rhea" id="RHEA:17989"/>
        <dbReference type="Rhea" id="RHEA-COMP:9863"/>
        <dbReference type="Rhea" id="RHEA-COMP:11604"/>
        <dbReference type="ChEBI" id="CHEBI:15378"/>
        <dbReference type="ChEBI" id="CHEBI:29999"/>
        <dbReference type="ChEBI" id="CHEBI:30616"/>
        <dbReference type="ChEBI" id="CHEBI:83421"/>
        <dbReference type="ChEBI" id="CHEBI:456216"/>
        <dbReference type="EC" id="2.7.12.1"/>
    </reaction>
</comment>
<name>A0A6G1SHY1_9ACAR</name>
<feature type="compositionally biased region" description="Polar residues" evidence="12">
    <location>
        <begin position="485"/>
        <end position="511"/>
    </location>
</feature>
<protein>
    <recommendedName>
        <fullName evidence="2">dual-specificity kinase</fullName>
        <ecNumber evidence="2">2.7.12.1</ecNumber>
    </recommendedName>
</protein>
<dbReference type="Gene3D" id="3.30.10.30">
    <property type="entry name" value="DYRK"/>
    <property type="match status" value="1"/>
</dbReference>
<dbReference type="Pfam" id="PF00069">
    <property type="entry name" value="Pkinase"/>
    <property type="match status" value="1"/>
</dbReference>
<dbReference type="GO" id="GO:0005737">
    <property type="term" value="C:cytoplasm"/>
    <property type="evidence" value="ECO:0007669"/>
    <property type="project" value="TreeGrafter"/>
</dbReference>
<feature type="domain" description="Protein kinase" evidence="13">
    <location>
        <begin position="158"/>
        <end position="473"/>
    </location>
</feature>
<keyword evidence="7 11" id="KW-0067">ATP-binding</keyword>
<dbReference type="GO" id="GO:0005856">
    <property type="term" value="C:cytoskeleton"/>
    <property type="evidence" value="ECO:0007669"/>
    <property type="project" value="TreeGrafter"/>
</dbReference>
<feature type="region of interest" description="Disordered" evidence="12">
    <location>
        <begin position="26"/>
        <end position="58"/>
    </location>
</feature>
<evidence type="ECO:0000256" key="3">
    <source>
        <dbReference type="ARBA" id="ARBA00022527"/>
    </source>
</evidence>
<evidence type="ECO:0000256" key="9">
    <source>
        <dbReference type="ARBA" id="ARBA00049308"/>
    </source>
</evidence>
<dbReference type="InterPro" id="IPR050494">
    <property type="entry name" value="Ser_Thr_dual-spec_kinase"/>
</dbReference>
<reference evidence="14" key="1">
    <citation type="submission" date="2018-10" db="EMBL/GenBank/DDBJ databases">
        <title>Transcriptome assembly of Aceria tosichella (Wheat curl mite) Type 2.</title>
        <authorList>
            <person name="Scully E.D."/>
            <person name="Geib S.M."/>
            <person name="Palmer N.A."/>
            <person name="Gupta A.K."/>
            <person name="Sarath G."/>
            <person name="Tatineni S."/>
        </authorList>
    </citation>
    <scope>NUCLEOTIDE SEQUENCE</scope>
    <source>
        <strain evidence="14">LincolnNE</strain>
    </source>
</reference>
<keyword evidence="3" id="KW-0723">Serine/threonine-protein kinase</keyword>
<feature type="region of interest" description="Disordered" evidence="12">
    <location>
        <begin position="483"/>
        <end position="559"/>
    </location>
</feature>
<keyword evidence="5 11" id="KW-0547">Nucleotide-binding</keyword>
<feature type="compositionally biased region" description="Polar residues" evidence="12">
    <location>
        <begin position="541"/>
        <end position="559"/>
    </location>
</feature>
<dbReference type="Gene3D" id="1.10.510.10">
    <property type="entry name" value="Transferase(Phosphotransferase) domain 1"/>
    <property type="match status" value="1"/>
</dbReference>
<dbReference type="AlphaFoldDB" id="A0A6G1SHY1"/>
<keyword evidence="6 14" id="KW-0418">Kinase</keyword>
<comment type="similarity">
    <text evidence="1">Belongs to the protein kinase superfamily. CMGC Ser/Thr protein kinase family. MNB/DYRK subfamily.</text>
</comment>
<evidence type="ECO:0000256" key="1">
    <source>
        <dbReference type="ARBA" id="ARBA00008867"/>
    </source>
</evidence>
<dbReference type="PANTHER" id="PTHR24058">
    <property type="entry name" value="DUAL SPECIFICITY PROTEIN KINASE"/>
    <property type="match status" value="1"/>
</dbReference>
<keyword evidence="4" id="KW-0808">Transferase</keyword>
<dbReference type="EC" id="2.7.12.1" evidence="2"/>
<evidence type="ECO:0000256" key="8">
    <source>
        <dbReference type="ARBA" id="ARBA00049003"/>
    </source>
</evidence>
<dbReference type="GO" id="GO:0004712">
    <property type="term" value="F:protein serine/threonine/tyrosine kinase activity"/>
    <property type="evidence" value="ECO:0007669"/>
    <property type="project" value="UniProtKB-EC"/>
</dbReference>
<evidence type="ECO:0000256" key="12">
    <source>
        <dbReference type="SAM" id="MobiDB-lite"/>
    </source>
</evidence>
<dbReference type="Gene3D" id="3.30.200.20">
    <property type="entry name" value="Phosphorylase Kinase, domain 1"/>
    <property type="match status" value="1"/>
</dbReference>
<evidence type="ECO:0000256" key="5">
    <source>
        <dbReference type="ARBA" id="ARBA00022741"/>
    </source>
</evidence>
<dbReference type="InterPro" id="IPR017441">
    <property type="entry name" value="Protein_kinase_ATP_BS"/>
</dbReference>
<dbReference type="InterPro" id="IPR008271">
    <property type="entry name" value="Ser/Thr_kinase_AS"/>
</dbReference>
<dbReference type="PANTHER" id="PTHR24058:SF112">
    <property type="entry name" value="DUAL SPECIFICITY TYROSINE-PHOSPHORYLATION-REGULATED KINASE 3 HOMOLOG-RELATED"/>
    <property type="match status" value="1"/>
</dbReference>
<dbReference type="GO" id="GO:0005634">
    <property type="term" value="C:nucleus"/>
    <property type="evidence" value="ECO:0007669"/>
    <property type="project" value="TreeGrafter"/>
</dbReference>
<organism evidence="14">
    <name type="scientific">Aceria tosichella</name>
    <name type="common">wheat curl mite</name>
    <dbReference type="NCBI Taxonomy" id="561515"/>
    <lineage>
        <taxon>Eukaryota</taxon>
        <taxon>Metazoa</taxon>
        <taxon>Ecdysozoa</taxon>
        <taxon>Arthropoda</taxon>
        <taxon>Chelicerata</taxon>
        <taxon>Arachnida</taxon>
        <taxon>Acari</taxon>
        <taxon>Acariformes</taxon>
        <taxon>Trombidiformes</taxon>
        <taxon>Prostigmata</taxon>
        <taxon>Eupodina</taxon>
        <taxon>Eriophyoidea</taxon>
        <taxon>Eriophyidae</taxon>
        <taxon>Eriophyinae</taxon>
        <taxon>Aceriini</taxon>
        <taxon>Aceria</taxon>
    </lineage>
</organism>
<evidence type="ECO:0000256" key="7">
    <source>
        <dbReference type="ARBA" id="ARBA00022840"/>
    </source>
</evidence>
<dbReference type="SUPFAM" id="SSF56112">
    <property type="entry name" value="Protein kinase-like (PK-like)"/>
    <property type="match status" value="1"/>
</dbReference>